<dbReference type="Gene3D" id="2.60.120.1440">
    <property type="match status" value="1"/>
</dbReference>
<keyword evidence="5" id="KW-1185">Reference proteome</keyword>
<reference evidence="4 5" key="1">
    <citation type="submission" date="2018-10" db="EMBL/GenBank/DDBJ databases">
        <title>Butyricimonas faecalis sp. nov., isolated from human faeces and emended description of the genus Butyricimonas.</title>
        <authorList>
            <person name="Le Roy T."/>
            <person name="Van der Smissen P."/>
            <person name="Paquot A."/>
            <person name="Delzenne N."/>
            <person name="Muccioli G."/>
            <person name="Collet J.-F."/>
            <person name="Cani P.D."/>
        </authorList>
    </citation>
    <scope>NUCLEOTIDE SEQUENCE [LARGE SCALE GENOMIC DNA]</scope>
    <source>
        <strain evidence="4 5">H184</strain>
    </source>
</reference>
<dbReference type="GO" id="GO:0016989">
    <property type="term" value="F:sigma factor antagonist activity"/>
    <property type="evidence" value="ECO:0007669"/>
    <property type="project" value="TreeGrafter"/>
</dbReference>
<accession>A0A3Q9IST8</accession>
<evidence type="ECO:0000313" key="4">
    <source>
        <dbReference type="EMBL" id="AZS31791.1"/>
    </source>
</evidence>
<feature type="domain" description="FecR protein" evidence="2">
    <location>
        <begin position="179"/>
        <end position="272"/>
    </location>
</feature>
<dbReference type="AlphaFoldDB" id="A0A3Q9IST8"/>
<dbReference type="PIRSF" id="PIRSF018266">
    <property type="entry name" value="FecR"/>
    <property type="match status" value="1"/>
</dbReference>
<feature type="transmembrane region" description="Helical" evidence="1">
    <location>
        <begin position="85"/>
        <end position="106"/>
    </location>
</feature>
<gene>
    <name evidence="4" type="ORF">D8S85_21065</name>
</gene>
<dbReference type="PANTHER" id="PTHR30273:SF2">
    <property type="entry name" value="PROTEIN FECR"/>
    <property type="match status" value="1"/>
</dbReference>
<evidence type="ECO:0000259" key="3">
    <source>
        <dbReference type="Pfam" id="PF16344"/>
    </source>
</evidence>
<dbReference type="OrthoDB" id="643766at2"/>
<dbReference type="InterPro" id="IPR032508">
    <property type="entry name" value="FecR_C"/>
</dbReference>
<proteinExistence type="predicted"/>
<dbReference type="InterPro" id="IPR012373">
    <property type="entry name" value="Ferrdict_sens_TM"/>
</dbReference>
<sequence length="385" mass="44686">MNIRMNFNPDIENLIYGHLRGRLSSEEQAKLDKWLNDKPANKVLFDRICDKETILRKAKFFDRHSQEKMWESLESKIYKKKKRYFLHRWIAASLMVPLFVGAWLLVNNGERDGEKEVGYEILSGTACARLELADGTVIALHQDSVYSVELARGERLDNEGGMVSYAQDSTGEVVKEYNEIRTPRGGEYQIRLPDGTKVWLNAESVLRFPRMFSGNERHVYAQGELYFEVARDSTRPFRVELESYTVEVTGTEFNVRTYADGPQLTTLVSGGVTIYRENEIVCLKPGEEAVLQQAGGTIHVQKAEVESRLAWLRGYFLFDNAKLEDIMNELGRWYNVDIFFENTKVREERFSLELRRHEDFWQVLDLIERAGMVEIVVKKNVIFIK</sequence>
<keyword evidence="1" id="KW-0812">Transmembrane</keyword>
<dbReference type="Pfam" id="PF16344">
    <property type="entry name" value="FecR_C"/>
    <property type="match status" value="1"/>
</dbReference>
<dbReference type="PANTHER" id="PTHR30273">
    <property type="entry name" value="PERIPLASMIC SIGNAL SENSOR AND SIGMA FACTOR ACTIVATOR FECR-RELATED"/>
    <property type="match status" value="1"/>
</dbReference>
<evidence type="ECO:0000256" key="1">
    <source>
        <dbReference type="SAM" id="Phobius"/>
    </source>
</evidence>
<dbReference type="EMBL" id="CP032819">
    <property type="protein sequence ID" value="AZS31791.1"/>
    <property type="molecule type" value="Genomic_DNA"/>
</dbReference>
<protein>
    <submittedName>
        <fullName evidence="4">FecR family protein</fullName>
    </submittedName>
</protein>
<feature type="domain" description="Protein FecR C-terminal" evidence="3">
    <location>
        <begin position="315"/>
        <end position="384"/>
    </location>
</feature>
<dbReference type="Proteomes" id="UP000270673">
    <property type="component" value="Chromosome"/>
</dbReference>
<evidence type="ECO:0000259" key="2">
    <source>
        <dbReference type="Pfam" id="PF04773"/>
    </source>
</evidence>
<dbReference type="KEGG" id="buy:D8S85_21065"/>
<dbReference type="Pfam" id="PF04773">
    <property type="entry name" value="FecR"/>
    <property type="match status" value="1"/>
</dbReference>
<dbReference type="Gene3D" id="3.55.50.30">
    <property type="match status" value="1"/>
</dbReference>
<dbReference type="InterPro" id="IPR006860">
    <property type="entry name" value="FecR"/>
</dbReference>
<evidence type="ECO:0000313" key="5">
    <source>
        <dbReference type="Proteomes" id="UP000270673"/>
    </source>
</evidence>
<keyword evidence="1" id="KW-1133">Transmembrane helix</keyword>
<keyword evidence="1" id="KW-0472">Membrane</keyword>
<name>A0A3Q9IST8_9BACT</name>
<organism evidence="4 5">
    <name type="scientific">Butyricimonas faecalis</name>
    <dbReference type="NCBI Taxonomy" id="2093856"/>
    <lineage>
        <taxon>Bacteria</taxon>
        <taxon>Pseudomonadati</taxon>
        <taxon>Bacteroidota</taxon>
        <taxon>Bacteroidia</taxon>
        <taxon>Bacteroidales</taxon>
        <taxon>Odoribacteraceae</taxon>
        <taxon>Butyricimonas</taxon>
    </lineage>
</organism>